<dbReference type="EMBL" id="CAFBOP010000003">
    <property type="protein sequence ID" value="CAB4977187.1"/>
    <property type="molecule type" value="Genomic_DNA"/>
</dbReference>
<dbReference type="PANTHER" id="PTHR34580:SF3">
    <property type="entry name" value="PROTEIN PAFB"/>
    <property type="match status" value="1"/>
</dbReference>
<dbReference type="InterPro" id="IPR057727">
    <property type="entry name" value="WCX_dom"/>
</dbReference>
<dbReference type="EMBL" id="CAFAAC010000019">
    <property type="protein sequence ID" value="CAB4783665.1"/>
    <property type="molecule type" value="Genomic_DNA"/>
</dbReference>
<evidence type="ECO:0000259" key="1">
    <source>
        <dbReference type="Pfam" id="PF13280"/>
    </source>
</evidence>
<evidence type="ECO:0000313" key="4">
    <source>
        <dbReference type="EMBL" id="CAB4896215.1"/>
    </source>
</evidence>
<dbReference type="InterPro" id="IPR051534">
    <property type="entry name" value="CBASS_pafABC_assoc_protein"/>
</dbReference>
<dbReference type="PANTHER" id="PTHR34580">
    <property type="match status" value="1"/>
</dbReference>
<reference evidence="3" key="1">
    <citation type="submission" date="2020-05" db="EMBL/GenBank/DDBJ databases">
        <authorList>
            <person name="Chiriac C."/>
            <person name="Salcher M."/>
            <person name="Ghai R."/>
            <person name="Kavagutti S V."/>
        </authorList>
    </citation>
    <scope>NUCLEOTIDE SEQUENCE</scope>
</reference>
<sequence length="316" mass="35542">MSSRKSERLINLTIALLATKRFLTKDEIFRTIEGYEGNAEAKERMFERDKEDLRSLGISIKVGELDPLFNDESGYRITPESYVLNLGELNGSDIALLSLATDAWRDVAFSEWGLSARLKLASLGIDSDYQDIPAIAPHIPINNPNFSLLVKAIAESREASFEYLSLEMSVENRKINPYGISNRYGAWYVVGLDIEKNSLRTFRLDRIVGEARVAKVESTYEIPQDFNVATFLDENLFSGSETATLLIRKGKGSQLRSRSNSTIDQGEFDECSISFSNQDSFADLILWHGDDVVVNKPLDLRKTVISRLEQLVASHD</sequence>
<protein>
    <submittedName>
        <fullName evidence="3">Unannotated protein</fullName>
    </submittedName>
</protein>
<proteinExistence type="predicted"/>
<accession>A0A6J6WK48</accession>
<gene>
    <name evidence="3" type="ORF">UFOPK2967_00474</name>
    <name evidence="4" type="ORF">UFOPK3587_00208</name>
    <name evidence="5" type="ORF">UFOPK3984_00156</name>
    <name evidence="6" type="ORF">UFOPK4114_00083</name>
</gene>
<dbReference type="EMBL" id="CAFBMN010000005">
    <property type="protein sequence ID" value="CAB4896215.1"/>
    <property type="molecule type" value="Genomic_DNA"/>
</dbReference>
<dbReference type="Pfam" id="PF25583">
    <property type="entry name" value="WCX"/>
    <property type="match status" value="1"/>
</dbReference>
<dbReference type="InterPro" id="IPR026881">
    <property type="entry name" value="WYL_dom"/>
</dbReference>
<dbReference type="AlphaFoldDB" id="A0A6J6WK48"/>
<evidence type="ECO:0000313" key="5">
    <source>
        <dbReference type="EMBL" id="CAB4977187.1"/>
    </source>
</evidence>
<dbReference type="Pfam" id="PF13280">
    <property type="entry name" value="WYL"/>
    <property type="match status" value="1"/>
</dbReference>
<evidence type="ECO:0000313" key="3">
    <source>
        <dbReference type="EMBL" id="CAB4783665.1"/>
    </source>
</evidence>
<evidence type="ECO:0000313" key="6">
    <source>
        <dbReference type="EMBL" id="CAB5008105.1"/>
    </source>
</evidence>
<organism evidence="3">
    <name type="scientific">freshwater metagenome</name>
    <dbReference type="NCBI Taxonomy" id="449393"/>
    <lineage>
        <taxon>unclassified sequences</taxon>
        <taxon>metagenomes</taxon>
        <taxon>ecological metagenomes</taxon>
    </lineage>
</organism>
<feature type="domain" description="WYL" evidence="1">
    <location>
        <begin position="145"/>
        <end position="207"/>
    </location>
</feature>
<dbReference type="EMBL" id="CAFBPP010000001">
    <property type="protein sequence ID" value="CAB5008105.1"/>
    <property type="molecule type" value="Genomic_DNA"/>
</dbReference>
<evidence type="ECO:0000259" key="2">
    <source>
        <dbReference type="Pfam" id="PF25583"/>
    </source>
</evidence>
<name>A0A6J6WK48_9ZZZZ</name>
<feature type="domain" description="WCX" evidence="2">
    <location>
        <begin position="241"/>
        <end position="311"/>
    </location>
</feature>
<dbReference type="PROSITE" id="PS52050">
    <property type="entry name" value="WYL"/>
    <property type="match status" value="1"/>
</dbReference>